<evidence type="ECO:0000313" key="13">
    <source>
        <dbReference type="Proteomes" id="UP000441772"/>
    </source>
</evidence>
<dbReference type="AlphaFoldDB" id="A0A6I1GK79"/>
<evidence type="ECO:0000256" key="1">
    <source>
        <dbReference type="ARBA" id="ARBA00009922"/>
    </source>
</evidence>
<keyword evidence="13" id="KW-1185">Reference proteome</keyword>
<dbReference type="Pfam" id="PF00580">
    <property type="entry name" value="UvrD-helicase"/>
    <property type="match status" value="1"/>
</dbReference>
<evidence type="ECO:0000256" key="9">
    <source>
        <dbReference type="ARBA" id="ARBA00048988"/>
    </source>
</evidence>
<sequence length="770" mass="86936">MSQPADNPVTIAIWFEAIIELFNFQKDTQKAFKNFVRKLKTDPTLKGLNVEPLNGTKDRDIRSIRITRGCRAIVAKETKSNTYTILHLDEGHDDAYAWLSRRRIVANEFTNTMRLDTLPDPEQLSQMLSMGQNNGEYTDPFASFSDDDLTGFGVPSEGVFVLRSAPSQQAARMMSYLLTDQARACIDLALEGYGKDDITSLIADERKQGAAYGFSQASSSQEFIDAAGDNQEERTMRSMLTSNGTQQQFVVLTDDEDLERLMNAPLAQWRVFLHPTQRAVVNGDYSGPARVTGGAGTGKTVVAMHRARRLAQNLIRQGSSQKVLLTTYTVNLADDIRDNMALLCTKQELERIDIVNLDKWLSTFMKTHTKYRLEYKTSGLWQNAKTAISDSAVLGLPVDFFIQEWEQVILANDITTKEEYLAVPRRGRGERLTKAQRESVWTVVDRYRQLMDERRQYDYAYAMHVAADMLDGAYSDEKYAFIVVDEGQDFSAPAYRLLRSMVDRHDNDIFITSDNHQQLYGKRVSLRQCGIPIAGRSFRLKVNYRTTSEIKAVAETVSCAAGANTVDTVLQAMKEAKNVTSSVSVERVEDHKQQADDLDYSLNGVFDDSPQQESFGDGISLTHGEWPEAIRCKSWKAQFHQVTQWIDEKLSQDSSAKPEGMCVIVRDNIHVDDWVSALRSETTYGALRLDKSIKDTADTPGIRVATMYRAKGLEFDYVVVPDIDQCPPPNLVRRFADDANALSQLYQQERNLLYVAMTRPRKELLVTAVV</sequence>
<dbReference type="SUPFAM" id="SSF52540">
    <property type="entry name" value="P-loop containing nucleoside triphosphate hydrolases"/>
    <property type="match status" value="1"/>
</dbReference>
<keyword evidence="6" id="KW-0413">Isomerase</keyword>
<dbReference type="EMBL" id="WBVT01000023">
    <property type="protein sequence ID" value="KAB7790046.1"/>
    <property type="molecule type" value="Genomic_DNA"/>
</dbReference>
<dbReference type="InterPro" id="IPR014016">
    <property type="entry name" value="UvrD-like_ATP-bd"/>
</dbReference>
<dbReference type="Proteomes" id="UP000441772">
    <property type="component" value="Unassembled WGS sequence"/>
</dbReference>
<feature type="binding site" evidence="10">
    <location>
        <begin position="293"/>
        <end position="300"/>
    </location>
    <ligand>
        <name>ATP</name>
        <dbReference type="ChEBI" id="CHEBI:30616"/>
    </ligand>
</feature>
<gene>
    <name evidence="12" type="ORF">F7D09_1466</name>
</gene>
<organism evidence="12 13">
    <name type="scientific">Bifidobacterium leontopitheci</name>
    <dbReference type="NCBI Taxonomy" id="2650774"/>
    <lineage>
        <taxon>Bacteria</taxon>
        <taxon>Bacillati</taxon>
        <taxon>Actinomycetota</taxon>
        <taxon>Actinomycetes</taxon>
        <taxon>Bifidobacteriales</taxon>
        <taxon>Bifidobacteriaceae</taxon>
        <taxon>Bifidobacterium</taxon>
    </lineage>
</organism>
<proteinExistence type="inferred from homology"/>
<dbReference type="GO" id="GO:0016787">
    <property type="term" value="F:hydrolase activity"/>
    <property type="evidence" value="ECO:0007669"/>
    <property type="project" value="UniProtKB-UniRule"/>
</dbReference>
<dbReference type="PANTHER" id="PTHR11070:SF45">
    <property type="entry name" value="DNA 3'-5' HELICASE"/>
    <property type="match status" value="1"/>
</dbReference>
<dbReference type="Gene3D" id="3.40.50.300">
    <property type="entry name" value="P-loop containing nucleotide triphosphate hydrolases"/>
    <property type="match status" value="2"/>
</dbReference>
<keyword evidence="4 10" id="KW-0347">Helicase</keyword>
<evidence type="ECO:0000313" key="12">
    <source>
        <dbReference type="EMBL" id="KAB7790046.1"/>
    </source>
</evidence>
<dbReference type="GO" id="GO:0003677">
    <property type="term" value="F:DNA binding"/>
    <property type="evidence" value="ECO:0007669"/>
    <property type="project" value="InterPro"/>
</dbReference>
<evidence type="ECO:0000256" key="7">
    <source>
        <dbReference type="ARBA" id="ARBA00034617"/>
    </source>
</evidence>
<evidence type="ECO:0000259" key="11">
    <source>
        <dbReference type="PROSITE" id="PS51198"/>
    </source>
</evidence>
<dbReference type="RefSeq" id="WP_152234791.1">
    <property type="nucleotide sequence ID" value="NZ_JBHSKZ010000026.1"/>
</dbReference>
<dbReference type="GO" id="GO:0005829">
    <property type="term" value="C:cytosol"/>
    <property type="evidence" value="ECO:0007669"/>
    <property type="project" value="TreeGrafter"/>
</dbReference>
<dbReference type="InterPro" id="IPR027417">
    <property type="entry name" value="P-loop_NTPase"/>
</dbReference>
<dbReference type="PANTHER" id="PTHR11070">
    <property type="entry name" value="UVRD / RECB / PCRA DNA HELICASE FAMILY MEMBER"/>
    <property type="match status" value="1"/>
</dbReference>
<dbReference type="InterPro" id="IPR013986">
    <property type="entry name" value="DExx_box_DNA_helicase_dom_sf"/>
</dbReference>
<dbReference type="GO" id="GO:0000725">
    <property type="term" value="P:recombinational repair"/>
    <property type="evidence" value="ECO:0007669"/>
    <property type="project" value="TreeGrafter"/>
</dbReference>
<dbReference type="InterPro" id="IPR014017">
    <property type="entry name" value="DNA_helicase_UvrD-like_C"/>
</dbReference>
<keyword evidence="2 10" id="KW-0547">Nucleotide-binding</keyword>
<dbReference type="GO" id="GO:0043138">
    <property type="term" value="F:3'-5' DNA helicase activity"/>
    <property type="evidence" value="ECO:0007669"/>
    <property type="project" value="UniProtKB-EC"/>
</dbReference>
<comment type="caution">
    <text evidence="12">The sequence shown here is derived from an EMBL/GenBank/DDBJ whole genome shotgun (WGS) entry which is preliminary data.</text>
</comment>
<evidence type="ECO:0000256" key="4">
    <source>
        <dbReference type="ARBA" id="ARBA00022806"/>
    </source>
</evidence>
<dbReference type="InterPro" id="IPR000212">
    <property type="entry name" value="DNA_helicase_UvrD/REP"/>
</dbReference>
<accession>A0A6I1GK79</accession>
<dbReference type="Pfam" id="PF13361">
    <property type="entry name" value="UvrD_C"/>
    <property type="match status" value="1"/>
</dbReference>
<comment type="catalytic activity">
    <reaction evidence="9">
        <text>ATP + H2O = ADP + phosphate + H(+)</text>
        <dbReference type="Rhea" id="RHEA:13065"/>
        <dbReference type="ChEBI" id="CHEBI:15377"/>
        <dbReference type="ChEBI" id="CHEBI:15378"/>
        <dbReference type="ChEBI" id="CHEBI:30616"/>
        <dbReference type="ChEBI" id="CHEBI:43474"/>
        <dbReference type="ChEBI" id="CHEBI:456216"/>
        <dbReference type="EC" id="5.6.2.4"/>
    </reaction>
</comment>
<evidence type="ECO:0000256" key="6">
    <source>
        <dbReference type="ARBA" id="ARBA00023235"/>
    </source>
</evidence>
<evidence type="ECO:0000256" key="3">
    <source>
        <dbReference type="ARBA" id="ARBA00022801"/>
    </source>
</evidence>
<protein>
    <recommendedName>
        <fullName evidence="8">DNA 3'-5' helicase</fullName>
        <ecNumber evidence="8">5.6.2.4</ecNumber>
    </recommendedName>
</protein>
<feature type="domain" description="UvrD-like helicase ATP-binding" evidence="11">
    <location>
        <begin position="272"/>
        <end position="547"/>
    </location>
</feature>
<evidence type="ECO:0000256" key="8">
    <source>
        <dbReference type="ARBA" id="ARBA00034808"/>
    </source>
</evidence>
<comment type="catalytic activity">
    <reaction evidence="7">
        <text>Couples ATP hydrolysis with the unwinding of duplex DNA by translocating in the 3'-5' direction.</text>
        <dbReference type="EC" id="5.6.2.4"/>
    </reaction>
</comment>
<name>A0A6I1GK79_9BIFI</name>
<dbReference type="EC" id="5.6.2.4" evidence="8"/>
<dbReference type="GO" id="GO:0005524">
    <property type="term" value="F:ATP binding"/>
    <property type="evidence" value="ECO:0007669"/>
    <property type="project" value="UniProtKB-UniRule"/>
</dbReference>
<reference evidence="12 13" key="1">
    <citation type="submission" date="2019-09" db="EMBL/GenBank/DDBJ databases">
        <title>Characterization of the phylogenetic diversity of two novel species belonging to the genus Bifidobacterium: Bifidobacterium cebidarum sp. nov. and Bifidobacterium leontopitheci sp. nov.</title>
        <authorList>
            <person name="Lugli G.A."/>
            <person name="Duranti S."/>
            <person name="Milani C."/>
            <person name="Turroni F."/>
            <person name="Ventura M."/>
        </authorList>
    </citation>
    <scope>NUCLEOTIDE SEQUENCE [LARGE SCALE GENOMIC DNA]</scope>
    <source>
        <strain evidence="12 13">LMG 31471</strain>
    </source>
</reference>
<dbReference type="PROSITE" id="PS51198">
    <property type="entry name" value="UVRD_HELICASE_ATP_BIND"/>
    <property type="match status" value="1"/>
</dbReference>
<keyword evidence="5 10" id="KW-0067">ATP-binding</keyword>
<evidence type="ECO:0000256" key="2">
    <source>
        <dbReference type="ARBA" id="ARBA00022741"/>
    </source>
</evidence>
<dbReference type="Gene3D" id="1.10.10.160">
    <property type="match status" value="1"/>
</dbReference>
<comment type="similarity">
    <text evidence="1">Belongs to the helicase family. UvrD subfamily.</text>
</comment>
<evidence type="ECO:0000256" key="5">
    <source>
        <dbReference type="ARBA" id="ARBA00022840"/>
    </source>
</evidence>
<evidence type="ECO:0000256" key="10">
    <source>
        <dbReference type="PROSITE-ProRule" id="PRU00560"/>
    </source>
</evidence>
<keyword evidence="3 10" id="KW-0378">Hydrolase</keyword>